<keyword evidence="2" id="KW-0732">Signal</keyword>
<feature type="signal peptide" evidence="2">
    <location>
        <begin position="1"/>
        <end position="20"/>
    </location>
</feature>
<reference evidence="3" key="1">
    <citation type="submission" date="2020-03" db="EMBL/GenBank/DDBJ databases">
        <title>Hybrid Assembly of Korean Phytophthora infestans isolates.</title>
        <authorList>
            <person name="Prokchorchik M."/>
            <person name="Lee Y."/>
            <person name="Seo J."/>
            <person name="Cho J.-H."/>
            <person name="Park Y.-E."/>
            <person name="Jang D.-C."/>
            <person name="Im J.-S."/>
            <person name="Choi J.-G."/>
            <person name="Park H.-J."/>
            <person name="Lee G.-B."/>
            <person name="Lee Y.-G."/>
            <person name="Hong S.-Y."/>
            <person name="Cho K."/>
            <person name="Sohn K.H."/>
        </authorList>
    </citation>
    <scope>NUCLEOTIDE SEQUENCE</scope>
    <source>
        <strain evidence="3">KR_2_A2</strain>
    </source>
</reference>
<proteinExistence type="predicted"/>
<evidence type="ECO:0000313" key="4">
    <source>
        <dbReference type="Proteomes" id="UP000704712"/>
    </source>
</evidence>
<evidence type="ECO:0000256" key="2">
    <source>
        <dbReference type="SAM" id="SignalP"/>
    </source>
</evidence>
<evidence type="ECO:0008006" key="5">
    <source>
        <dbReference type="Google" id="ProtNLM"/>
    </source>
</evidence>
<evidence type="ECO:0000256" key="1">
    <source>
        <dbReference type="SAM" id="MobiDB-lite"/>
    </source>
</evidence>
<dbReference type="AlphaFoldDB" id="A0A8S9U906"/>
<evidence type="ECO:0000313" key="3">
    <source>
        <dbReference type="EMBL" id="KAF4136823.1"/>
    </source>
</evidence>
<feature type="chain" id="PRO_5035777922" description="Secreted RxLR effector peptide protein" evidence="2">
    <location>
        <begin position="21"/>
        <end position="63"/>
    </location>
</feature>
<comment type="caution">
    <text evidence="3">The sequence shown here is derived from an EMBL/GenBank/DDBJ whole genome shotgun (WGS) entry which is preliminary data.</text>
</comment>
<protein>
    <recommendedName>
        <fullName evidence="5">Secreted RxLR effector peptide protein</fullName>
    </recommendedName>
</protein>
<accession>A0A8S9U906</accession>
<name>A0A8S9U906_PHYIN</name>
<feature type="compositionally biased region" description="Polar residues" evidence="1">
    <location>
        <begin position="46"/>
        <end position="63"/>
    </location>
</feature>
<dbReference type="EMBL" id="JAACNO010001896">
    <property type="protein sequence ID" value="KAF4136823.1"/>
    <property type="molecule type" value="Genomic_DNA"/>
</dbReference>
<organism evidence="3 4">
    <name type="scientific">Phytophthora infestans</name>
    <name type="common">Potato late blight agent</name>
    <name type="synonym">Botrytis infestans</name>
    <dbReference type="NCBI Taxonomy" id="4787"/>
    <lineage>
        <taxon>Eukaryota</taxon>
        <taxon>Sar</taxon>
        <taxon>Stramenopiles</taxon>
        <taxon>Oomycota</taxon>
        <taxon>Peronosporomycetes</taxon>
        <taxon>Peronosporales</taxon>
        <taxon>Peronosporaceae</taxon>
        <taxon>Phytophthora</taxon>
    </lineage>
</organism>
<gene>
    <name evidence="3" type="ORF">GN958_ATG13982</name>
</gene>
<feature type="region of interest" description="Disordered" evidence="1">
    <location>
        <begin position="25"/>
        <end position="63"/>
    </location>
</feature>
<dbReference type="Proteomes" id="UP000704712">
    <property type="component" value="Unassembled WGS sequence"/>
</dbReference>
<sequence length="63" mass="7060">MQLFKGLAFALIGMMCLASAEITSTDTKMATDPPTGRKLFYVRTRSPYSRNNTPQPTRYTTNP</sequence>